<feature type="non-terminal residue" evidence="13">
    <location>
        <position position="767"/>
    </location>
</feature>
<dbReference type="Proteomes" id="UP000054359">
    <property type="component" value="Unassembled WGS sequence"/>
</dbReference>
<dbReference type="GO" id="GO:0016887">
    <property type="term" value="F:ATP hydrolysis activity"/>
    <property type="evidence" value="ECO:0007669"/>
    <property type="project" value="InterPro"/>
</dbReference>
<reference evidence="13 14" key="1">
    <citation type="submission" date="2013-11" db="EMBL/GenBank/DDBJ databases">
        <title>Genome sequencing of Stegodyphus mimosarum.</title>
        <authorList>
            <person name="Bechsgaard J."/>
        </authorList>
    </citation>
    <scope>NUCLEOTIDE SEQUENCE [LARGE SCALE GENOMIC DNA]</scope>
</reference>
<keyword evidence="8 11" id="KW-1133">Transmembrane helix</keyword>
<dbReference type="CDD" id="cd03263">
    <property type="entry name" value="ABC_subfamily_A"/>
    <property type="match status" value="1"/>
</dbReference>
<dbReference type="OMA" id="AWYAIEV"/>
<sequence length="767" mass="86242">MNRFVAYENENEIEKYGMELIKDNKLWAGVVFTNLENREQLPHYVQYKIRMAASKVDSTKRVEDRFHTPGPRRRPGIDMKYITYGFAYLQDMIEHAIIKEQTGRSADTGVYLQQFPYPCYIFDQFIMALSRTFPLFMVLSWVYTSSMIIKSIVYEKEHRLKEVMKVMGLNNGVLWLAWFIKSILSMAASCVLLMIILVYGNVMENSDPGVIFVFLMCYSISTIMLSFLFSTLFSRANLAAAAGGMLFFVIYIPYPFLVMWEDRMSLLKKAGASLSSNVAFGFGCSYISHYEEEGVGAQWSNIGTSPIPGDDYSMQSVMVMLLIDGLIYGILTWYIEAVWPGQYGVPKPWYFLFTRSYWCGKARKHAVAEDIEASASSHGGNLDFENEPKDLKLGVSIHHLTKIYDNKKLAVDDLSLNFYEGQITSFLGHNGAGKTTTISILTGMFPPTSGTAKIYGYDIRTDMDLIRRSLGTCPQHNVLFDDLTVLEHLWFYARLKGAQERDVIEEANEMIKDMNLKPKTNEMSKNLSGGMQRKLSIGIAFVGGSQTVILDEPTAGVDPYARRSIWELLLKYKAGRTVILTTHHMDEADLLGDRIAVIANGKLRCCGSSLFLKTRFGNGYYLTLVKSSDYNLINHDHRNSKGSSSTMKENSHKGSSEITDEGVADMSTIDSKSDLSENNLLPENGLSSASSSPWGGLCLISQVTRFIHTYVPEAKLVEDVGSEVSYLIPPSSQRSGELQRLFKALDMSLEELHISSYGISDTSLEEV</sequence>
<dbReference type="PROSITE" id="PS50893">
    <property type="entry name" value="ABC_TRANSPORTER_2"/>
    <property type="match status" value="1"/>
</dbReference>
<dbReference type="Pfam" id="PF12698">
    <property type="entry name" value="ABC2_membrane_3"/>
    <property type="match status" value="1"/>
</dbReference>
<name>A0A087URD9_STEMI</name>
<dbReference type="Pfam" id="PF00005">
    <property type="entry name" value="ABC_tran"/>
    <property type="match status" value="1"/>
</dbReference>
<evidence type="ECO:0000256" key="6">
    <source>
        <dbReference type="ARBA" id="ARBA00022741"/>
    </source>
</evidence>
<feature type="transmembrane region" description="Helical" evidence="11">
    <location>
        <begin position="133"/>
        <end position="153"/>
    </location>
</feature>
<evidence type="ECO:0000256" key="5">
    <source>
        <dbReference type="ARBA" id="ARBA00022737"/>
    </source>
</evidence>
<dbReference type="PROSITE" id="PS00211">
    <property type="entry name" value="ABC_TRANSPORTER_1"/>
    <property type="match status" value="1"/>
</dbReference>
<comment type="similarity">
    <text evidence="2">Belongs to the ABC transporter superfamily. ABCA family.</text>
</comment>
<evidence type="ECO:0000256" key="7">
    <source>
        <dbReference type="ARBA" id="ARBA00022840"/>
    </source>
</evidence>
<feature type="transmembrane region" description="Helical" evidence="11">
    <location>
        <begin position="239"/>
        <end position="260"/>
    </location>
</feature>
<dbReference type="InterPro" id="IPR013525">
    <property type="entry name" value="ABC2_TM"/>
</dbReference>
<keyword evidence="4 11" id="KW-0812">Transmembrane</keyword>
<evidence type="ECO:0000256" key="8">
    <source>
        <dbReference type="ARBA" id="ARBA00022989"/>
    </source>
</evidence>
<comment type="subcellular location">
    <subcellularLocation>
        <location evidence="1">Membrane</location>
        <topology evidence="1">Multi-pass membrane protein</topology>
    </subcellularLocation>
</comment>
<dbReference type="InterPro" id="IPR003593">
    <property type="entry name" value="AAA+_ATPase"/>
</dbReference>
<keyword evidence="14" id="KW-1185">Reference proteome</keyword>
<feature type="region of interest" description="Disordered" evidence="10">
    <location>
        <begin position="636"/>
        <end position="663"/>
    </location>
</feature>
<gene>
    <name evidence="13" type="ORF">X975_01604</name>
</gene>
<keyword evidence="7 13" id="KW-0067">ATP-binding</keyword>
<dbReference type="SMART" id="SM00382">
    <property type="entry name" value="AAA"/>
    <property type="match status" value="1"/>
</dbReference>
<keyword evidence="3" id="KW-0813">Transport</keyword>
<dbReference type="FunFam" id="3.40.50.300:FF:000264">
    <property type="entry name" value="ATP-binding cassette, sub-family A (ABC1), member 1"/>
    <property type="match status" value="1"/>
</dbReference>
<dbReference type="PANTHER" id="PTHR19229">
    <property type="entry name" value="ATP-BINDING CASSETTE TRANSPORTER SUBFAMILY A ABCA"/>
    <property type="match status" value="1"/>
</dbReference>
<dbReference type="InterPro" id="IPR027417">
    <property type="entry name" value="P-loop_NTPase"/>
</dbReference>
<dbReference type="GO" id="GO:0005319">
    <property type="term" value="F:lipid transporter activity"/>
    <property type="evidence" value="ECO:0007669"/>
    <property type="project" value="TreeGrafter"/>
</dbReference>
<keyword evidence="9 11" id="KW-0472">Membrane</keyword>
<evidence type="ECO:0000313" key="14">
    <source>
        <dbReference type="Proteomes" id="UP000054359"/>
    </source>
</evidence>
<evidence type="ECO:0000313" key="13">
    <source>
        <dbReference type="EMBL" id="KFM79928.1"/>
    </source>
</evidence>
<evidence type="ECO:0000256" key="11">
    <source>
        <dbReference type="SAM" id="Phobius"/>
    </source>
</evidence>
<dbReference type="InterPro" id="IPR003439">
    <property type="entry name" value="ABC_transporter-like_ATP-bd"/>
</dbReference>
<evidence type="ECO:0000259" key="12">
    <source>
        <dbReference type="PROSITE" id="PS50893"/>
    </source>
</evidence>
<keyword evidence="5" id="KW-0677">Repeat</keyword>
<feature type="transmembrane region" description="Helical" evidence="11">
    <location>
        <begin position="173"/>
        <end position="199"/>
    </location>
</feature>
<feature type="domain" description="ABC transporter" evidence="12">
    <location>
        <begin position="395"/>
        <end position="625"/>
    </location>
</feature>
<dbReference type="InterPro" id="IPR026082">
    <property type="entry name" value="ABCA"/>
</dbReference>
<proteinExistence type="inferred from homology"/>
<evidence type="ECO:0000256" key="1">
    <source>
        <dbReference type="ARBA" id="ARBA00004141"/>
    </source>
</evidence>
<evidence type="ECO:0000256" key="4">
    <source>
        <dbReference type="ARBA" id="ARBA00022692"/>
    </source>
</evidence>
<dbReference type="OrthoDB" id="6512918at2759"/>
<organism evidence="13 14">
    <name type="scientific">Stegodyphus mimosarum</name>
    <name type="common">African social velvet spider</name>
    <dbReference type="NCBI Taxonomy" id="407821"/>
    <lineage>
        <taxon>Eukaryota</taxon>
        <taxon>Metazoa</taxon>
        <taxon>Ecdysozoa</taxon>
        <taxon>Arthropoda</taxon>
        <taxon>Chelicerata</taxon>
        <taxon>Arachnida</taxon>
        <taxon>Araneae</taxon>
        <taxon>Araneomorphae</taxon>
        <taxon>Entelegynae</taxon>
        <taxon>Eresoidea</taxon>
        <taxon>Eresidae</taxon>
        <taxon>Stegodyphus</taxon>
    </lineage>
</organism>
<dbReference type="EMBL" id="KK121182">
    <property type="protein sequence ID" value="KFM79928.1"/>
    <property type="molecule type" value="Genomic_DNA"/>
</dbReference>
<evidence type="ECO:0000256" key="2">
    <source>
        <dbReference type="ARBA" id="ARBA00008869"/>
    </source>
</evidence>
<dbReference type="GO" id="GO:0005524">
    <property type="term" value="F:ATP binding"/>
    <property type="evidence" value="ECO:0007669"/>
    <property type="project" value="UniProtKB-KW"/>
</dbReference>
<evidence type="ECO:0000256" key="3">
    <source>
        <dbReference type="ARBA" id="ARBA00022448"/>
    </source>
</evidence>
<dbReference type="Gene3D" id="3.40.50.300">
    <property type="entry name" value="P-loop containing nucleotide triphosphate hydrolases"/>
    <property type="match status" value="1"/>
</dbReference>
<dbReference type="SUPFAM" id="SSF52540">
    <property type="entry name" value="P-loop containing nucleoside triphosphate hydrolases"/>
    <property type="match status" value="1"/>
</dbReference>
<evidence type="ECO:0000256" key="10">
    <source>
        <dbReference type="SAM" id="MobiDB-lite"/>
    </source>
</evidence>
<protein>
    <submittedName>
        <fullName evidence="13">ATP-binding cassette sub-family A member 1</fullName>
    </submittedName>
</protein>
<evidence type="ECO:0000256" key="9">
    <source>
        <dbReference type="ARBA" id="ARBA00023136"/>
    </source>
</evidence>
<dbReference type="GO" id="GO:0140359">
    <property type="term" value="F:ABC-type transporter activity"/>
    <property type="evidence" value="ECO:0007669"/>
    <property type="project" value="InterPro"/>
</dbReference>
<dbReference type="PANTHER" id="PTHR19229:SF36">
    <property type="entry name" value="ATP-BINDING CASSETTE SUB-FAMILY A MEMBER 2"/>
    <property type="match status" value="1"/>
</dbReference>
<dbReference type="STRING" id="407821.A0A087URD9"/>
<accession>A0A087URD9</accession>
<keyword evidence="6" id="KW-0547">Nucleotide-binding</keyword>
<feature type="transmembrane region" description="Helical" evidence="11">
    <location>
        <begin position="211"/>
        <end position="233"/>
    </location>
</feature>
<dbReference type="AlphaFoldDB" id="A0A087URD9"/>
<dbReference type="GO" id="GO:0016020">
    <property type="term" value="C:membrane"/>
    <property type="evidence" value="ECO:0007669"/>
    <property type="project" value="UniProtKB-SubCell"/>
</dbReference>
<dbReference type="InterPro" id="IPR017871">
    <property type="entry name" value="ABC_transporter-like_CS"/>
</dbReference>